<gene>
    <name evidence="1" type="ORF">TTAC_LOCUS2874</name>
</gene>
<dbReference type="Proteomes" id="UP000274429">
    <property type="component" value="Unassembled WGS sequence"/>
</dbReference>
<protein>
    <submittedName>
        <fullName evidence="1 3">Uncharacterized protein</fullName>
    </submittedName>
</protein>
<evidence type="ECO:0000313" key="3">
    <source>
        <dbReference type="WBParaSite" id="TTAC_0000288901-mRNA-1"/>
    </source>
</evidence>
<evidence type="ECO:0000313" key="1">
    <source>
        <dbReference type="EMBL" id="VDM21393.1"/>
    </source>
</evidence>
<reference evidence="3" key="1">
    <citation type="submission" date="2017-02" db="UniProtKB">
        <authorList>
            <consortium name="WormBaseParasite"/>
        </authorList>
    </citation>
    <scope>IDENTIFICATION</scope>
</reference>
<dbReference type="EMBL" id="UYWX01001621">
    <property type="protein sequence ID" value="VDM21393.1"/>
    <property type="molecule type" value="Genomic_DNA"/>
</dbReference>
<proteinExistence type="predicted"/>
<dbReference type="AlphaFoldDB" id="A0A0R3WQ49"/>
<sequence>MGAGQSQFTDVYATGDVNVNMATPVETEDREESSRLTCCCVRRKWPTYNVESRPMTPEEEAQKICNYYEPLVDASVFAGIIQQVQEECKAHNQGEQPRPEGEET</sequence>
<dbReference type="WBParaSite" id="TTAC_0000288901-mRNA-1">
    <property type="protein sequence ID" value="TTAC_0000288901-mRNA-1"/>
    <property type="gene ID" value="TTAC_0000288901"/>
</dbReference>
<dbReference type="OrthoDB" id="6258372at2759"/>
<accession>A0A0R3WQ49</accession>
<organism evidence="3">
    <name type="scientific">Hydatigena taeniaeformis</name>
    <name type="common">Feline tapeworm</name>
    <name type="synonym">Taenia taeniaeformis</name>
    <dbReference type="NCBI Taxonomy" id="6205"/>
    <lineage>
        <taxon>Eukaryota</taxon>
        <taxon>Metazoa</taxon>
        <taxon>Spiralia</taxon>
        <taxon>Lophotrochozoa</taxon>
        <taxon>Platyhelminthes</taxon>
        <taxon>Cestoda</taxon>
        <taxon>Eucestoda</taxon>
        <taxon>Cyclophyllidea</taxon>
        <taxon>Taeniidae</taxon>
        <taxon>Hydatigera</taxon>
    </lineage>
</organism>
<reference evidence="1 2" key="2">
    <citation type="submission" date="2018-11" db="EMBL/GenBank/DDBJ databases">
        <authorList>
            <consortium name="Pathogen Informatics"/>
        </authorList>
    </citation>
    <scope>NUCLEOTIDE SEQUENCE [LARGE SCALE GENOMIC DNA]</scope>
</reference>
<evidence type="ECO:0000313" key="2">
    <source>
        <dbReference type="Proteomes" id="UP000274429"/>
    </source>
</evidence>
<keyword evidence="2" id="KW-1185">Reference proteome</keyword>
<name>A0A0R3WQ49_HYDTA</name>